<evidence type="ECO:0000256" key="1">
    <source>
        <dbReference type="SAM" id="MobiDB-lite"/>
    </source>
</evidence>
<keyword evidence="4" id="KW-1185">Reference proteome</keyword>
<keyword evidence="2" id="KW-0812">Transmembrane</keyword>
<evidence type="ECO:0000313" key="4">
    <source>
        <dbReference type="Proteomes" id="UP000298663"/>
    </source>
</evidence>
<dbReference type="Proteomes" id="UP000298663">
    <property type="component" value="Unassembled WGS sequence"/>
</dbReference>
<reference evidence="3 4" key="2">
    <citation type="journal article" date="2019" name="G3 (Bethesda)">
        <title>Hybrid Assembly of the Genome of the Entomopathogenic Nematode Steinernema carpocapsae Identifies the X-Chromosome.</title>
        <authorList>
            <person name="Serra L."/>
            <person name="Macchietto M."/>
            <person name="Macias-Munoz A."/>
            <person name="McGill C.J."/>
            <person name="Rodriguez I.M."/>
            <person name="Rodriguez B."/>
            <person name="Murad R."/>
            <person name="Mortazavi A."/>
        </authorList>
    </citation>
    <scope>NUCLEOTIDE SEQUENCE [LARGE SCALE GENOMIC DNA]</scope>
    <source>
        <strain evidence="3 4">ALL</strain>
    </source>
</reference>
<name>A0A4U5MSC0_STECR</name>
<gene>
    <name evidence="3" type="ORF">L596_020028</name>
</gene>
<accession>A0A4U5MSC0</accession>
<organism evidence="3 4">
    <name type="scientific">Steinernema carpocapsae</name>
    <name type="common">Entomopathogenic nematode</name>
    <dbReference type="NCBI Taxonomy" id="34508"/>
    <lineage>
        <taxon>Eukaryota</taxon>
        <taxon>Metazoa</taxon>
        <taxon>Ecdysozoa</taxon>
        <taxon>Nematoda</taxon>
        <taxon>Chromadorea</taxon>
        <taxon>Rhabditida</taxon>
        <taxon>Tylenchina</taxon>
        <taxon>Panagrolaimomorpha</taxon>
        <taxon>Strongyloidoidea</taxon>
        <taxon>Steinernematidae</taxon>
        <taxon>Steinernema</taxon>
    </lineage>
</organism>
<feature type="transmembrane region" description="Helical" evidence="2">
    <location>
        <begin position="102"/>
        <end position="129"/>
    </location>
</feature>
<comment type="caution">
    <text evidence="3">The sequence shown here is derived from an EMBL/GenBank/DDBJ whole genome shotgun (WGS) entry which is preliminary data.</text>
</comment>
<evidence type="ECO:0000313" key="3">
    <source>
        <dbReference type="EMBL" id="TKR72609.1"/>
    </source>
</evidence>
<evidence type="ECO:0000256" key="2">
    <source>
        <dbReference type="SAM" id="Phobius"/>
    </source>
</evidence>
<keyword evidence="2" id="KW-1133">Transmembrane helix</keyword>
<protein>
    <submittedName>
        <fullName evidence="3">Uncharacterized protein</fullName>
    </submittedName>
</protein>
<dbReference type="AlphaFoldDB" id="A0A4U5MSC0"/>
<sequence length="135" mass="14445">MTAQNVMSKSQANFNVPNRVVTALPPSKAVPVAPRASQIGLSPAAGVSRRSQNGSVSASESGSEAASQCTKLYKTVFNADGTVQLVEVSQEYKNALLSEEKYVGYSAITLSILTFFIAVLSALSVVTYFEEWDFK</sequence>
<keyword evidence="2" id="KW-0472">Membrane</keyword>
<feature type="compositionally biased region" description="Low complexity" evidence="1">
    <location>
        <begin position="54"/>
        <end position="65"/>
    </location>
</feature>
<dbReference type="EMBL" id="AZBU02000006">
    <property type="protein sequence ID" value="TKR72609.1"/>
    <property type="molecule type" value="Genomic_DNA"/>
</dbReference>
<proteinExistence type="predicted"/>
<reference evidence="3 4" key="1">
    <citation type="journal article" date="2015" name="Genome Biol.">
        <title>Comparative genomics of Steinernema reveals deeply conserved gene regulatory networks.</title>
        <authorList>
            <person name="Dillman A.R."/>
            <person name="Macchietto M."/>
            <person name="Porter C.F."/>
            <person name="Rogers A."/>
            <person name="Williams B."/>
            <person name="Antoshechkin I."/>
            <person name="Lee M.M."/>
            <person name="Goodwin Z."/>
            <person name="Lu X."/>
            <person name="Lewis E.E."/>
            <person name="Goodrich-Blair H."/>
            <person name="Stock S.P."/>
            <person name="Adams B.J."/>
            <person name="Sternberg P.W."/>
            <person name="Mortazavi A."/>
        </authorList>
    </citation>
    <scope>NUCLEOTIDE SEQUENCE [LARGE SCALE GENOMIC DNA]</scope>
    <source>
        <strain evidence="3 4">ALL</strain>
    </source>
</reference>
<feature type="region of interest" description="Disordered" evidence="1">
    <location>
        <begin position="41"/>
        <end position="65"/>
    </location>
</feature>